<evidence type="ECO:0000256" key="1">
    <source>
        <dbReference type="SAM" id="Phobius"/>
    </source>
</evidence>
<keyword evidence="1" id="KW-1133">Transmembrane helix</keyword>
<keyword evidence="1" id="KW-0472">Membrane</keyword>
<dbReference type="InterPro" id="IPR046503">
    <property type="entry name" value="DUF6681"/>
</dbReference>
<evidence type="ECO:0000313" key="2">
    <source>
        <dbReference type="EMBL" id="MEY8661402.1"/>
    </source>
</evidence>
<dbReference type="Proteomes" id="UP001565236">
    <property type="component" value="Unassembled WGS sequence"/>
</dbReference>
<feature type="transmembrane region" description="Helical" evidence="1">
    <location>
        <begin position="54"/>
        <end position="75"/>
    </location>
</feature>
<keyword evidence="1" id="KW-0812">Transmembrane</keyword>
<reference evidence="2 3" key="1">
    <citation type="submission" date="2024-03" db="EMBL/GenBank/DDBJ databases">
        <title>Mouse gut bacterial collection (mGBC) of GemPharmatech.</title>
        <authorList>
            <person name="He Y."/>
            <person name="Dong L."/>
            <person name="Wu D."/>
            <person name="Gao X."/>
            <person name="Lin Z."/>
        </authorList>
    </citation>
    <scope>NUCLEOTIDE SEQUENCE [LARGE SCALE GENOMIC DNA]</scope>
    <source>
        <strain evidence="2 3">15-30</strain>
    </source>
</reference>
<dbReference type="Pfam" id="PF20386">
    <property type="entry name" value="DUF6681"/>
    <property type="match status" value="1"/>
</dbReference>
<dbReference type="RefSeq" id="WP_369939917.1">
    <property type="nucleotide sequence ID" value="NZ_JBCLUF010000001.1"/>
</dbReference>
<evidence type="ECO:0000313" key="3">
    <source>
        <dbReference type="Proteomes" id="UP001565236"/>
    </source>
</evidence>
<gene>
    <name evidence="2" type="ORF">AALT52_00630</name>
</gene>
<proteinExistence type="predicted"/>
<dbReference type="EMBL" id="JBCLUF010000001">
    <property type="protein sequence ID" value="MEY8661402.1"/>
    <property type="molecule type" value="Genomic_DNA"/>
</dbReference>
<feature type="transmembrane region" description="Helical" evidence="1">
    <location>
        <begin position="25"/>
        <end position="42"/>
    </location>
</feature>
<organism evidence="2 3">
    <name type="scientific">Ligilactobacillus faecis</name>
    <dbReference type="NCBI Taxonomy" id="762833"/>
    <lineage>
        <taxon>Bacteria</taxon>
        <taxon>Bacillati</taxon>
        <taxon>Bacillota</taxon>
        <taxon>Bacilli</taxon>
        <taxon>Lactobacillales</taxon>
        <taxon>Lactobacillaceae</taxon>
        <taxon>Ligilactobacillus</taxon>
    </lineage>
</organism>
<name>A0ABV4DLQ8_9LACO</name>
<protein>
    <submittedName>
        <fullName evidence="2">DUF6681 family protein</fullName>
    </submittedName>
</protein>
<sequence length="309" mass="35537">MFSLLGMINSYIGYFNMNATLKGRIYTIVGGIGNFYLLYVAYRFFANGFIGRGSLFILVFLILLYFTYLNVLYFFTPDKTSKFDISPKIEKLLGIKIPDTTAQEKSQVAPGFVQTNGIFDQNEFLPSTLKFSTKQRENLKAVVAQLEKIGYLKLDFAGKNDQELFKSSKTGERFYALATPVALPYYELREKKGKLLVYGGVNQIEAVELGEVTQVGLLRGYEALKRYQLSLATVLLAKGPYKFAGRSTMMQKDEPYELQIQIAYRERKAHPDFEARLKDEFRQKEQAFEAREKQLEKEHLSRRAKNRNN</sequence>
<accession>A0ABV4DLQ8</accession>
<comment type="caution">
    <text evidence="2">The sequence shown here is derived from an EMBL/GenBank/DDBJ whole genome shotgun (WGS) entry which is preliminary data.</text>
</comment>
<keyword evidence="3" id="KW-1185">Reference proteome</keyword>